<comment type="caution">
    <text evidence="10">The sequence shown here is derived from an EMBL/GenBank/DDBJ whole genome shotgun (WGS) entry which is preliminary data.</text>
</comment>
<dbReference type="GO" id="GO:0004450">
    <property type="term" value="F:isocitrate dehydrogenase (NADP+) activity"/>
    <property type="evidence" value="ECO:0007669"/>
    <property type="project" value="UniProtKB-EC"/>
</dbReference>
<sequence length="409" mass="44273">MDKVKVARTIVEITGDEMAQVIWELVRERIIDPVLQIPLDSYDLSLPNRELTGDAVTSEAAAAILEHGVAVKCSTITPDKARAEEYGLTHLWRSPNGTLRKALDGVIFREPVIIESIEPLVPHWQAPIVIARHANADQYQATDFSVPGAGTLTLNYAPADGGETIIREVAEFGPDGGVALGMYNNTDSIATFARACFSFALNANYPVYLSTKNTVLKAYDGLFTEVFETVFAKEFSEAFAERELTYEHRLIDDMVAYAIKSSGGFLWALKNYDGDVQADIVAQGFGSPGLMGSVLATADGRIQLSEAAHGTVARHYRRHRAGDRVSTNPIATILAWGRALEHRAKLDEDAVLLAVAGDLRRAVAGTVDAGIVTDDLVSLSAVATTGSSTQEFIDAVASRFHRMVAGHRV</sequence>
<evidence type="ECO:0000313" key="10">
    <source>
        <dbReference type="EMBL" id="MBP2373112.1"/>
    </source>
</evidence>
<proteinExistence type="inferred from homology"/>
<dbReference type="SMART" id="SM01329">
    <property type="entry name" value="Iso_dh"/>
    <property type="match status" value="1"/>
</dbReference>
<keyword evidence="3 8" id="KW-0816">Tricarboxylic acid cycle</keyword>
<evidence type="ECO:0000256" key="1">
    <source>
        <dbReference type="ARBA" id="ARBA00001936"/>
    </source>
</evidence>
<keyword evidence="5 8" id="KW-0460">Magnesium</keyword>
<comment type="catalytic activity">
    <reaction evidence="8">
        <text>D-threo-isocitrate + NADP(+) = 2-oxoglutarate + CO2 + NADPH</text>
        <dbReference type="Rhea" id="RHEA:19629"/>
        <dbReference type="ChEBI" id="CHEBI:15562"/>
        <dbReference type="ChEBI" id="CHEBI:16526"/>
        <dbReference type="ChEBI" id="CHEBI:16810"/>
        <dbReference type="ChEBI" id="CHEBI:57783"/>
        <dbReference type="ChEBI" id="CHEBI:58349"/>
        <dbReference type="EC" id="1.1.1.42"/>
    </reaction>
</comment>
<evidence type="ECO:0000256" key="4">
    <source>
        <dbReference type="ARBA" id="ARBA00022723"/>
    </source>
</evidence>
<evidence type="ECO:0000256" key="3">
    <source>
        <dbReference type="ARBA" id="ARBA00022532"/>
    </source>
</evidence>
<dbReference type="PANTHER" id="PTHR11822">
    <property type="entry name" value="NADP-SPECIFIC ISOCITRATE DEHYDROGENASE"/>
    <property type="match status" value="1"/>
</dbReference>
<dbReference type="InterPro" id="IPR024084">
    <property type="entry name" value="IsoPropMal-DH-like_dom"/>
</dbReference>
<evidence type="ECO:0000256" key="5">
    <source>
        <dbReference type="ARBA" id="ARBA00022842"/>
    </source>
</evidence>
<comment type="cofactor">
    <cofactor evidence="1">
        <name>Mn(2+)</name>
        <dbReference type="ChEBI" id="CHEBI:29035"/>
    </cofactor>
</comment>
<dbReference type="NCBIfam" id="TIGR00127">
    <property type="entry name" value="nadp_idh_euk"/>
    <property type="match status" value="1"/>
</dbReference>
<gene>
    <name evidence="10" type="ORF">JOF46_001024</name>
</gene>
<protein>
    <recommendedName>
        <fullName evidence="8">Isocitrate dehydrogenase [NADP]</fullName>
        <ecNumber evidence="8">1.1.1.42</ecNumber>
    </recommendedName>
</protein>
<evidence type="ECO:0000313" key="11">
    <source>
        <dbReference type="Proteomes" id="UP000766570"/>
    </source>
</evidence>
<dbReference type="Pfam" id="PF00180">
    <property type="entry name" value="Iso_dh"/>
    <property type="match status" value="1"/>
</dbReference>
<evidence type="ECO:0000256" key="6">
    <source>
        <dbReference type="ARBA" id="ARBA00023002"/>
    </source>
</evidence>
<dbReference type="SUPFAM" id="SSF53659">
    <property type="entry name" value="Isocitrate/Isopropylmalate dehydrogenase-like"/>
    <property type="match status" value="1"/>
</dbReference>
<name>A0ABS4WA89_9MICC</name>
<dbReference type="EC" id="1.1.1.42" evidence="8"/>
<keyword evidence="4 8" id="KW-0479">Metal-binding</keyword>
<dbReference type="Gene3D" id="3.40.718.10">
    <property type="entry name" value="Isopropylmalate Dehydrogenase"/>
    <property type="match status" value="1"/>
</dbReference>
<keyword evidence="7 8" id="KW-0464">Manganese</keyword>
<accession>A0ABS4WA89</accession>
<dbReference type="EMBL" id="JAGIOE010000001">
    <property type="protein sequence ID" value="MBP2373112.1"/>
    <property type="molecule type" value="Genomic_DNA"/>
</dbReference>
<dbReference type="PANTHER" id="PTHR11822:SF21">
    <property type="entry name" value="ISOCITRATE DEHYDROGENASE [NADP], MITOCHONDRIAL"/>
    <property type="match status" value="1"/>
</dbReference>
<keyword evidence="8" id="KW-0521">NADP</keyword>
<keyword evidence="11" id="KW-1185">Reference proteome</keyword>
<dbReference type="PIRSF" id="PIRSF000108">
    <property type="entry name" value="IDH_NADP"/>
    <property type="match status" value="1"/>
</dbReference>
<dbReference type="Proteomes" id="UP000766570">
    <property type="component" value="Unassembled WGS sequence"/>
</dbReference>
<evidence type="ECO:0000256" key="8">
    <source>
        <dbReference type="PIRNR" id="PIRNR000108"/>
    </source>
</evidence>
<dbReference type="RefSeq" id="WP_209906335.1">
    <property type="nucleotide sequence ID" value="NZ_BAAAMI010000019.1"/>
</dbReference>
<organism evidence="10 11">
    <name type="scientific">Paeniglutamicibacter psychrophenolicus</name>
    <dbReference type="NCBI Taxonomy" id="257454"/>
    <lineage>
        <taxon>Bacteria</taxon>
        <taxon>Bacillati</taxon>
        <taxon>Actinomycetota</taxon>
        <taxon>Actinomycetes</taxon>
        <taxon>Micrococcales</taxon>
        <taxon>Micrococcaceae</taxon>
        <taxon>Paeniglutamicibacter</taxon>
    </lineage>
</organism>
<evidence type="ECO:0000256" key="2">
    <source>
        <dbReference type="ARBA" id="ARBA00007769"/>
    </source>
</evidence>
<keyword evidence="6 8" id="KW-0560">Oxidoreductase</keyword>
<evidence type="ECO:0000259" key="9">
    <source>
        <dbReference type="SMART" id="SM01329"/>
    </source>
</evidence>
<reference evidence="10 11" key="1">
    <citation type="submission" date="2021-03" db="EMBL/GenBank/DDBJ databases">
        <title>Sequencing the genomes of 1000 actinobacteria strains.</title>
        <authorList>
            <person name="Klenk H.-P."/>
        </authorList>
    </citation>
    <scope>NUCLEOTIDE SEQUENCE [LARGE SCALE GENOMIC DNA]</scope>
    <source>
        <strain evidence="10 11">DSM 15454</strain>
    </source>
</reference>
<feature type="domain" description="Isopropylmalate dehydrogenase-like" evidence="9">
    <location>
        <begin position="9"/>
        <end position="396"/>
    </location>
</feature>
<comment type="similarity">
    <text evidence="2 8">Belongs to the isocitrate and isopropylmalate dehydrogenases family.</text>
</comment>
<evidence type="ECO:0000256" key="7">
    <source>
        <dbReference type="ARBA" id="ARBA00023211"/>
    </source>
</evidence>
<dbReference type="NCBIfam" id="NF006156">
    <property type="entry name" value="PRK08299.1"/>
    <property type="match status" value="1"/>
</dbReference>
<dbReference type="InterPro" id="IPR004790">
    <property type="entry name" value="Isocitrate_DH_NADP"/>
</dbReference>
<comment type="cofactor">
    <cofactor evidence="8">
        <name>Mg(2+)</name>
        <dbReference type="ChEBI" id="CHEBI:18420"/>
    </cofactor>
    <cofactor evidence="8">
        <name>Mn(2+)</name>
        <dbReference type="ChEBI" id="CHEBI:29035"/>
    </cofactor>
    <text evidence="8">Binds 1 Mg(2+) or Mn(2+) ion per subunit.</text>
</comment>